<name>A0A0M3JG88_ANISI</name>
<organism evidence="4">
    <name type="scientific">Anisakis simplex</name>
    <name type="common">Herring worm</name>
    <dbReference type="NCBI Taxonomy" id="6269"/>
    <lineage>
        <taxon>Eukaryota</taxon>
        <taxon>Metazoa</taxon>
        <taxon>Ecdysozoa</taxon>
        <taxon>Nematoda</taxon>
        <taxon>Chromadorea</taxon>
        <taxon>Rhabditida</taxon>
        <taxon>Spirurina</taxon>
        <taxon>Ascaridomorpha</taxon>
        <taxon>Ascaridoidea</taxon>
        <taxon>Anisakidae</taxon>
        <taxon>Anisakis</taxon>
        <taxon>Anisakis simplex complex</taxon>
    </lineage>
</organism>
<evidence type="ECO:0000313" key="2">
    <source>
        <dbReference type="EMBL" id="VDK27004.1"/>
    </source>
</evidence>
<feature type="region of interest" description="Disordered" evidence="1">
    <location>
        <begin position="43"/>
        <end position="86"/>
    </location>
</feature>
<gene>
    <name evidence="2" type="ORF">ASIM_LOCUS6424</name>
</gene>
<feature type="compositionally biased region" description="Polar residues" evidence="1">
    <location>
        <begin position="44"/>
        <end position="86"/>
    </location>
</feature>
<reference evidence="2 3" key="2">
    <citation type="submission" date="2018-11" db="EMBL/GenBank/DDBJ databases">
        <authorList>
            <consortium name="Pathogen Informatics"/>
        </authorList>
    </citation>
    <scope>NUCLEOTIDE SEQUENCE [LARGE SCALE GENOMIC DNA]</scope>
</reference>
<evidence type="ECO:0000313" key="4">
    <source>
        <dbReference type="WBParaSite" id="ASIM_0000664301-mRNA-1"/>
    </source>
</evidence>
<keyword evidence="3" id="KW-1185">Reference proteome</keyword>
<reference evidence="4" key="1">
    <citation type="submission" date="2017-02" db="UniProtKB">
        <authorList>
            <consortium name="WormBaseParasite"/>
        </authorList>
    </citation>
    <scope>IDENTIFICATION</scope>
</reference>
<protein>
    <submittedName>
        <fullName evidence="4">Activin_recp domain-containing protein</fullName>
    </submittedName>
</protein>
<evidence type="ECO:0000256" key="1">
    <source>
        <dbReference type="SAM" id="MobiDB-lite"/>
    </source>
</evidence>
<evidence type="ECO:0000313" key="3">
    <source>
        <dbReference type="Proteomes" id="UP000267096"/>
    </source>
</evidence>
<dbReference type="Proteomes" id="UP000267096">
    <property type="component" value="Unassembled WGS sequence"/>
</dbReference>
<dbReference type="AlphaFoldDB" id="A0A0M3JG88"/>
<dbReference type="WBParaSite" id="ASIM_0000664301-mRNA-1">
    <property type="protein sequence ID" value="ASIM_0000664301-mRNA-1"/>
    <property type="gene ID" value="ASIM_0000664301"/>
</dbReference>
<sequence length="86" mass="8950">MAVTCSNVDSYAECLAELPGSSKICCCEEANCNGIEYYDDGSDSKNAIKSNGTSESPQPSEASTNGQIDSDNVTSNDRATLSLTVA</sequence>
<accession>A0A0M3JG88</accession>
<proteinExistence type="predicted"/>
<dbReference type="EMBL" id="UYRR01013926">
    <property type="protein sequence ID" value="VDK27004.1"/>
    <property type="molecule type" value="Genomic_DNA"/>
</dbReference>